<evidence type="ECO:0000256" key="1">
    <source>
        <dbReference type="ARBA" id="ARBA00007365"/>
    </source>
</evidence>
<dbReference type="InterPro" id="IPR029000">
    <property type="entry name" value="Cyclophilin-like_dom_sf"/>
</dbReference>
<dbReference type="SUPFAM" id="SSF50891">
    <property type="entry name" value="Cyclophilin-like"/>
    <property type="match status" value="1"/>
</dbReference>
<proteinExistence type="inferred from homology"/>
<name>A0A2P8F0D8_9GAMM</name>
<feature type="domain" description="PPIase cyclophilin-type" evidence="5">
    <location>
        <begin position="20"/>
        <end position="181"/>
    </location>
</feature>
<dbReference type="PRINTS" id="PR00153">
    <property type="entry name" value="CSAPPISMRASE"/>
</dbReference>
<feature type="chain" id="PRO_5015022754" description="Peptidyl-prolyl cis-trans isomerase" evidence="4">
    <location>
        <begin position="22"/>
        <end position="197"/>
    </location>
</feature>
<dbReference type="Proteomes" id="UP000242133">
    <property type="component" value="Unassembled WGS sequence"/>
</dbReference>
<comment type="caution">
    <text evidence="6">The sequence shown here is derived from an EMBL/GenBank/DDBJ whole genome shotgun (WGS) entry which is preliminary data.</text>
</comment>
<evidence type="ECO:0000313" key="7">
    <source>
        <dbReference type="Proteomes" id="UP000242133"/>
    </source>
</evidence>
<dbReference type="EC" id="5.2.1.8" evidence="4"/>
<dbReference type="OrthoDB" id="9807797at2"/>
<dbReference type="InterPro" id="IPR044665">
    <property type="entry name" value="E_coli_cyclophilin_A-like"/>
</dbReference>
<dbReference type="GO" id="GO:0006457">
    <property type="term" value="P:protein folding"/>
    <property type="evidence" value="ECO:0007669"/>
    <property type="project" value="InterPro"/>
</dbReference>
<dbReference type="RefSeq" id="WP_106590975.1">
    <property type="nucleotide sequence ID" value="NZ_PYGI01000005.1"/>
</dbReference>
<dbReference type="PANTHER" id="PTHR43246">
    <property type="entry name" value="PEPTIDYL-PROLYL CIS-TRANS ISOMERASE CYP38, CHLOROPLASTIC"/>
    <property type="match status" value="1"/>
</dbReference>
<feature type="signal peptide" evidence="4">
    <location>
        <begin position="1"/>
        <end position="21"/>
    </location>
</feature>
<dbReference type="Gene3D" id="2.40.100.10">
    <property type="entry name" value="Cyclophilin-like"/>
    <property type="match status" value="1"/>
</dbReference>
<keyword evidence="2 4" id="KW-0697">Rotamase</keyword>
<evidence type="ECO:0000256" key="3">
    <source>
        <dbReference type="ARBA" id="ARBA00023235"/>
    </source>
</evidence>
<evidence type="ECO:0000313" key="6">
    <source>
        <dbReference type="EMBL" id="PSL15189.1"/>
    </source>
</evidence>
<keyword evidence="7" id="KW-1185">Reference proteome</keyword>
<dbReference type="Pfam" id="PF00160">
    <property type="entry name" value="Pro_isomerase"/>
    <property type="match status" value="1"/>
</dbReference>
<keyword evidence="3 4" id="KW-0413">Isomerase</keyword>
<reference evidence="6 7" key="1">
    <citation type="submission" date="2018-03" db="EMBL/GenBank/DDBJ databases">
        <title>Genomic Encyclopedia of Archaeal and Bacterial Type Strains, Phase II (KMG-II): from individual species to whole genera.</title>
        <authorList>
            <person name="Goeker M."/>
        </authorList>
    </citation>
    <scope>NUCLEOTIDE SEQUENCE [LARGE SCALE GENOMIC DNA]</scope>
    <source>
        <strain evidence="6 7">DSM 17586</strain>
    </source>
</reference>
<comment type="function">
    <text evidence="4">PPIases accelerate the folding of proteins. It catalyzes the cis-trans isomerization of proline imidic peptide bonds in oligopeptides.</text>
</comment>
<evidence type="ECO:0000256" key="2">
    <source>
        <dbReference type="ARBA" id="ARBA00023110"/>
    </source>
</evidence>
<sequence length="197" mass="21157">MFKPLLTGLMLAATISSHALAESVLLETSQGEILLELDSDKAPASVTNFLTYAEQGHYNGLVFHRVIPGFMVQGGGFTPDMEQLDTSAPVKNESDNGLSNLRGTIAMARTRDPDSATAQFFINTVDNRRLDGMPGRPGYTVFGKVTRGMDVVDAISKTATGNRGRYQNVPVTPVVIQSVQILKTEAPAAETEQSPAE</sequence>
<dbReference type="InterPro" id="IPR020892">
    <property type="entry name" value="Cyclophilin-type_PPIase_CS"/>
</dbReference>
<evidence type="ECO:0000259" key="5">
    <source>
        <dbReference type="PROSITE" id="PS50072"/>
    </source>
</evidence>
<comment type="similarity">
    <text evidence="1 4">Belongs to the cyclophilin-type PPIase family.</text>
</comment>
<dbReference type="CDD" id="cd01920">
    <property type="entry name" value="cyclophilin_EcCYP_like"/>
    <property type="match status" value="1"/>
</dbReference>
<evidence type="ECO:0000256" key="4">
    <source>
        <dbReference type="RuleBase" id="RU363019"/>
    </source>
</evidence>
<dbReference type="EMBL" id="PYGI01000005">
    <property type="protein sequence ID" value="PSL15189.1"/>
    <property type="molecule type" value="Genomic_DNA"/>
</dbReference>
<gene>
    <name evidence="6" type="ORF">CLV44_10583</name>
</gene>
<accession>A0A2P8F0D8</accession>
<protein>
    <recommendedName>
        <fullName evidence="4">Peptidyl-prolyl cis-trans isomerase</fullName>
        <shortName evidence="4">PPIase</shortName>
        <ecNumber evidence="4">5.2.1.8</ecNumber>
    </recommendedName>
</protein>
<comment type="catalytic activity">
    <reaction evidence="4">
        <text>[protein]-peptidylproline (omega=180) = [protein]-peptidylproline (omega=0)</text>
        <dbReference type="Rhea" id="RHEA:16237"/>
        <dbReference type="Rhea" id="RHEA-COMP:10747"/>
        <dbReference type="Rhea" id="RHEA-COMP:10748"/>
        <dbReference type="ChEBI" id="CHEBI:83833"/>
        <dbReference type="ChEBI" id="CHEBI:83834"/>
        <dbReference type="EC" id="5.2.1.8"/>
    </reaction>
</comment>
<dbReference type="GO" id="GO:0003755">
    <property type="term" value="F:peptidyl-prolyl cis-trans isomerase activity"/>
    <property type="evidence" value="ECO:0007669"/>
    <property type="project" value="UniProtKB-UniRule"/>
</dbReference>
<keyword evidence="4" id="KW-0732">Signal</keyword>
<dbReference type="PROSITE" id="PS50072">
    <property type="entry name" value="CSA_PPIASE_2"/>
    <property type="match status" value="1"/>
</dbReference>
<dbReference type="PROSITE" id="PS00170">
    <property type="entry name" value="CSA_PPIASE_1"/>
    <property type="match status" value="1"/>
</dbReference>
<dbReference type="InterPro" id="IPR002130">
    <property type="entry name" value="Cyclophilin-type_PPIase_dom"/>
</dbReference>
<organism evidence="6 7">
    <name type="scientific">Marinobacterium halophilum</name>
    <dbReference type="NCBI Taxonomy" id="267374"/>
    <lineage>
        <taxon>Bacteria</taxon>
        <taxon>Pseudomonadati</taxon>
        <taxon>Pseudomonadota</taxon>
        <taxon>Gammaproteobacteria</taxon>
        <taxon>Oceanospirillales</taxon>
        <taxon>Oceanospirillaceae</taxon>
        <taxon>Marinobacterium</taxon>
    </lineage>
</organism>
<dbReference type="AlphaFoldDB" id="A0A2P8F0D8"/>